<dbReference type="PANTHER" id="PTHR45138">
    <property type="entry name" value="REGULATORY COMPONENTS OF SENSORY TRANSDUCTION SYSTEM"/>
    <property type="match status" value="1"/>
</dbReference>
<dbReference type="NCBIfam" id="TIGR00229">
    <property type="entry name" value="sensory_box"/>
    <property type="match status" value="1"/>
</dbReference>
<evidence type="ECO:0000259" key="4">
    <source>
        <dbReference type="PROSITE" id="PS50887"/>
    </source>
</evidence>
<dbReference type="InterPro" id="IPR016132">
    <property type="entry name" value="Phyto_chromo_attachment"/>
</dbReference>
<keyword evidence="6" id="KW-1185">Reference proteome</keyword>
<dbReference type="PANTHER" id="PTHR45138:SF9">
    <property type="entry name" value="DIGUANYLATE CYCLASE DGCM-RELATED"/>
    <property type="match status" value="1"/>
</dbReference>
<dbReference type="InterPro" id="IPR043128">
    <property type="entry name" value="Rev_trsase/Diguanyl_cyclase"/>
</dbReference>
<proteinExistence type="predicted"/>
<dbReference type="SMART" id="SM00267">
    <property type="entry name" value="GGDEF"/>
    <property type="match status" value="1"/>
</dbReference>
<dbReference type="Proteomes" id="UP000010472">
    <property type="component" value="Chromosome"/>
</dbReference>
<dbReference type="STRING" id="1173022.Cri9333_1446"/>
<dbReference type="Gene3D" id="3.30.450.20">
    <property type="entry name" value="PAS domain"/>
    <property type="match status" value="1"/>
</dbReference>
<dbReference type="SMART" id="SM00065">
    <property type="entry name" value="GAF"/>
    <property type="match status" value="1"/>
</dbReference>
<dbReference type="eggNOG" id="COG3706">
    <property type="taxonomic scope" value="Bacteria"/>
</dbReference>
<dbReference type="InterPro" id="IPR050469">
    <property type="entry name" value="Diguanylate_Cyclase"/>
</dbReference>
<dbReference type="PROSITE" id="PS50046">
    <property type="entry name" value="PHYTOCHROME_2"/>
    <property type="match status" value="1"/>
</dbReference>
<dbReference type="InterPro" id="IPR035965">
    <property type="entry name" value="PAS-like_dom_sf"/>
</dbReference>
<dbReference type="GO" id="GO:0005886">
    <property type="term" value="C:plasma membrane"/>
    <property type="evidence" value="ECO:0007669"/>
    <property type="project" value="TreeGrafter"/>
</dbReference>
<sequence>MIEQDKTKDQLLAELATMRQLNNFLLFSGMGVQQHLEKLLIEEREFSATLLDTTSSLVNNFVVSVLDTPNTLVVVLDTQKRIVSFNHTCEVITHYSCNEVKGKQLWDIFVPPNQKDTVKALFTSLQSGEVVPEYECDWIIKDGSCRRISWSNKLLHNDDGEINYFLSIGVDVTERTLAQHELLVYKQNLEELVFKRTTELIKVNHKLKEEIAVRQQVEIELRQQYQREQLIGIIAQRILGCLSLDTILQTAVDEVRNFLNVERVTIYQIEPEKNGKFVVESVTPSISPIVGLHLHDPCFDRNYVLDYQNGRVSAINDIWTATLHPCYQNFLKRLGIRANLVVPLVANNKLWALLCAHQCSAPRYWQSWEINLLGALATQLAIAIQQAQLYQQLESANIKLQSLANLDGLTQLANRRYFNEYLNSEWNRLAREEAVLSLILCDIDFFKTYNDTYGHLAGDKCLIEVANAIRSATKRPADLVARYGGEEFAVILPNTDASGAMHLAELIRKIVKTLKISHLNSSEILGVTLSLGVASTIPNHQSEPVNLIRDADIALYQAKESGRDRTCSCLSFDTPRSQETMKATKC</sequence>
<dbReference type="InterPro" id="IPR001610">
    <property type="entry name" value="PAC"/>
</dbReference>
<dbReference type="GO" id="GO:0043709">
    <property type="term" value="P:cell adhesion involved in single-species biofilm formation"/>
    <property type="evidence" value="ECO:0007669"/>
    <property type="project" value="TreeGrafter"/>
</dbReference>
<dbReference type="PROSITE" id="PS50887">
    <property type="entry name" value="GGDEF"/>
    <property type="match status" value="1"/>
</dbReference>
<dbReference type="NCBIfam" id="TIGR00254">
    <property type="entry name" value="GGDEF"/>
    <property type="match status" value="1"/>
</dbReference>
<evidence type="ECO:0000313" key="5">
    <source>
        <dbReference type="EMBL" id="AFZ12340.1"/>
    </source>
</evidence>
<dbReference type="Gene3D" id="3.30.450.40">
    <property type="match status" value="1"/>
</dbReference>
<evidence type="ECO:0000313" key="6">
    <source>
        <dbReference type="Proteomes" id="UP000010472"/>
    </source>
</evidence>
<dbReference type="InterPro" id="IPR003018">
    <property type="entry name" value="GAF"/>
</dbReference>
<dbReference type="SMART" id="SM00086">
    <property type="entry name" value="PAC"/>
    <property type="match status" value="1"/>
</dbReference>
<dbReference type="InterPro" id="IPR029016">
    <property type="entry name" value="GAF-like_dom_sf"/>
</dbReference>
<dbReference type="OrthoDB" id="453368at2"/>
<dbReference type="SMART" id="SM00091">
    <property type="entry name" value="PAS"/>
    <property type="match status" value="1"/>
</dbReference>
<dbReference type="EMBL" id="CP003620">
    <property type="protein sequence ID" value="AFZ12340.1"/>
    <property type="molecule type" value="Genomic_DNA"/>
</dbReference>
<dbReference type="Pfam" id="PF00990">
    <property type="entry name" value="GGDEF"/>
    <property type="match status" value="1"/>
</dbReference>
<gene>
    <name evidence="5" type="ORF">Cri9333_1446</name>
</gene>
<feature type="domain" description="PAS" evidence="2">
    <location>
        <begin position="58"/>
        <end position="128"/>
    </location>
</feature>
<reference evidence="5 6" key="1">
    <citation type="submission" date="2012-06" db="EMBL/GenBank/DDBJ databases">
        <title>Finished chromosome of genome of Crinalium epipsammum PCC 9333.</title>
        <authorList>
            <consortium name="US DOE Joint Genome Institute"/>
            <person name="Gugger M."/>
            <person name="Coursin T."/>
            <person name="Rippka R."/>
            <person name="Tandeau De Marsac N."/>
            <person name="Huntemann M."/>
            <person name="Wei C.-L."/>
            <person name="Han J."/>
            <person name="Detter J.C."/>
            <person name="Han C."/>
            <person name="Tapia R."/>
            <person name="Davenport K."/>
            <person name="Daligault H."/>
            <person name="Erkkila T."/>
            <person name="Gu W."/>
            <person name="Munk A.C.C."/>
            <person name="Teshima H."/>
            <person name="Xu Y."/>
            <person name="Chain P."/>
            <person name="Chen A."/>
            <person name="Krypides N."/>
            <person name="Mavromatis K."/>
            <person name="Markowitz V."/>
            <person name="Szeto E."/>
            <person name="Ivanova N."/>
            <person name="Mikhailova N."/>
            <person name="Ovchinnikova G."/>
            <person name="Pagani I."/>
            <person name="Pati A."/>
            <person name="Goodwin L."/>
            <person name="Peters L."/>
            <person name="Pitluck S."/>
            <person name="Woyke T."/>
            <person name="Kerfeld C."/>
        </authorList>
    </citation>
    <scope>NUCLEOTIDE SEQUENCE [LARGE SCALE GENOMIC DNA]</scope>
    <source>
        <strain evidence="5 6">PCC 9333</strain>
    </source>
</reference>
<dbReference type="InterPro" id="IPR000014">
    <property type="entry name" value="PAS"/>
</dbReference>
<feature type="domain" description="GGDEF" evidence="4">
    <location>
        <begin position="434"/>
        <end position="571"/>
    </location>
</feature>
<dbReference type="GO" id="GO:1902201">
    <property type="term" value="P:negative regulation of bacterial-type flagellum-dependent cell motility"/>
    <property type="evidence" value="ECO:0007669"/>
    <property type="project" value="TreeGrafter"/>
</dbReference>
<evidence type="ECO:0000259" key="1">
    <source>
        <dbReference type="PROSITE" id="PS50046"/>
    </source>
</evidence>
<dbReference type="InterPro" id="IPR000700">
    <property type="entry name" value="PAS-assoc_C"/>
</dbReference>
<dbReference type="Pfam" id="PF01590">
    <property type="entry name" value="GAF"/>
    <property type="match status" value="1"/>
</dbReference>
<feature type="domain" description="PAC" evidence="3">
    <location>
        <begin position="132"/>
        <end position="184"/>
    </location>
</feature>
<dbReference type="GO" id="GO:0052621">
    <property type="term" value="F:diguanylate cyclase activity"/>
    <property type="evidence" value="ECO:0007669"/>
    <property type="project" value="TreeGrafter"/>
</dbReference>
<dbReference type="Pfam" id="PF13426">
    <property type="entry name" value="PAS_9"/>
    <property type="match status" value="1"/>
</dbReference>
<dbReference type="KEGG" id="cep:Cri9333_1446"/>
<dbReference type="InterPro" id="IPR000160">
    <property type="entry name" value="GGDEF_dom"/>
</dbReference>
<dbReference type="Gene3D" id="3.30.70.270">
    <property type="match status" value="1"/>
</dbReference>
<dbReference type="HOGENOM" id="CLU_493367_0_0_3"/>
<dbReference type="FunFam" id="3.30.70.270:FF:000001">
    <property type="entry name" value="Diguanylate cyclase domain protein"/>
    <property type="match status" value="1"/>
</dbReference>
<dbReference type="SUPFAM" id="SSF55785">
    <property type="entry name" value="PYP-like sensor domain (PAS domain)"/>
    <property type="match status" value="1"/>
</dbReference>
<dbReference type="AlphaFoldDB" id="K9VYV0"/>
<dbReference type="CDD" id="cd00130">
    <property type="entry name" value="PAS"/>
    <property type="match status" value="1"/>
</dbReference>
<accession>K9VYV0</accession>
<dbReference type="eggNOG" id="COG2203">
    <property type="taxonomic scope" value="Bacteria"/>
</dbReference>
<protein>
    <submittedName>
        <fullName evidence="5">Diguanylate cyclase with PAS/PAC and GAF sensors</fullName>
    </submittedName>
</protein>
<dbReference type="RefSeq" id="WP_015202462.1">
    <property type="nucleotide sequence ID" value="NC_019753.1"/>
</dbReference>
<evidence type="ECO:0000259" key="3">
    <source>
        <dbReference type="PROSITE" id="PS50113"/>
    </source>
</evidence>
<name>K9VYV0_9CYAN</name>
<evidence type="ECO:0000259" key="2">
    <source>
        <dbReference type="PROSITE" id="PS50112"/>
    </source>
</evidence>
<dbReference type="SUPFAM" id="SSF55781">
    <property type="entry name" value="GAF domain-like"/>
    <property type="match status" value="1"/>
</dbReference>
<feature type="domain" description="Phytochrome chromophore attachment site" evidence="1">
    <location>
        <begin position="243"/>
        <end position="379"/>
    </location>
</feature>
<dbReference type="PROSITE" id="PS50112">
    <property type="entry name" value="PAS"/>
    <property type="match status" value="1"/>
</dbReference>
<dbReference type="PROSITE" id="PS50113">
    <property type="entry name" value="PAC"/>
    <property type="match status" value="1"/>
</dbReference>
<organism evidence="5 6">
    <name type="scientific">Crinalium epipsammum PCC 9333</name>
    <dbReference type="NCBI Taxonomy" id="1173022"/>
    <lineage>
        <taxon>Bacteria</taxon>
        <taxon>Bacillati</taxon>
        <taxon>Cyanobacteriota</taxon>
        <taxon>Cyanophyceae</taxon>
        <taxon>Gomontiellales</taxon>
        <taxon>Gomontiellaceae</taxon>
        <taxon>Crinalium</taxon>
    </lineage>
</organism>
<dbReference type="SUPFAM" id="SSF55073">
    <property type="entry name" value="Nucleotide cyclase"/>
    <property type="match status" value="1"/>
</dbReference>
<dbReference type="CDD" id="cd01949">
    <property type="entry name" value="GGDEF"/>
    <property type="match status" value="1"/>
</dbReference>
<dbReference type="InterPro" id="IPR029787">
    <property type="entry name" value="Nucleotide_cyclase"/>
</dbReference>